<keyword evidence="3" id="KW-1185">Reference proteome</keyword>
<feature type="signal peptide" evidence="1">
    <location>
        <begin position="1"/>
        <end position="18"/>
    </location>
</feature>
<dbReference type="Proteomes" id="UP000283895">
    <property type="component" value="Unassembled WGS sequence"/>
</dbReference>
<protein>
    <submittedName>
        <fullName evidence="2">Uncharacterized protein</fullName>
    </submittedName>
</protein>
<feature type="chain" id="PRO_5019419832" evidence="1">
    <location>
        <begin position="19"/>
        <end position="164"/>
    </location>
</feature>
<dbReference type="EMBL" id="LKEA01000035">
    <property type="protein sequence ID" value="ROV95687.1"/>
    <property type="molecule type" value="Genomic_DNA"/>
</dbReference>
<gene>
    <name evidence="2" type="ORF">VMCG_07637</name>
</gene>
<dbReference type="AlphaFoldDB" id="A0A423VXD8"/>
<name>A0A423VXD8_9PEZI</name>
<evidence type="ECO:0000313" key="3">
    <source>
        <dbReference type="Proteomes" id="UP000283895"/>
    </source>
</evidence>
<keyword evidence="1" id="KW-0732">Signal</keyword>
<reference evidence="2 3" key="1">
    <citation type="submission" date="2015-09" db="EMBL/GenBank/DDBJ databases">
        <title>Host preference determinants of Valsa canker pathogens revealed by comparative genomics.</title>
        <authorList>
            <person name="Yin Z."/>
            <person name="Huang L."/>
        </authorList>
    </citation>
    <scope>NUCLEOTIDE SEQUENCE [LARGE SCALE GENOMIC DNA]</scope>
    <source>
        <strain evidence="2 3">03-1</strain>
    </source>
</reference>
<comment type="caution">
    <text evidence="2">The sequence shown here is derived from an EMBL/GenBank/DDBJ whole genome shotgun (WGS) entry which is preliminary data.</text>
</comment>
<evidence type="ECO:0000313" key="2">
    <source>
        <dbReference type="EMBL" id="ROV95687.1"/>
    </source>
</evidence>
<dbReference type="OrthoDB" id="3508922at2759"/>
<evidence type="ECO:0000256" key="1">
    <source>
        <dbReference type="SAM" id="SignalP"/>
    </source>
</evidence>
<sequence>MQLSLVASLIALLAGAEAHLWSTPAAKFIKPKEDVASNYTWTVTGWEGSCARSGCYADFNVSAAAWKTSVPAFKAYCSIGPEGEAYQHCEILDDGTESHLVAARLEAVNTTGTGAHLDVSYEFVDPNAKDTYWNYTAFADAPYNQAVSAPAKFSMTPSEIWGVA</sequence>
<proteinExistence type="predicted"/>
<accession>A0A423VXD8</accession>
<organism evidence="2 3">
    <name type="scientific">Cytospora schulzeri</name>
    <dbReference type="NCBI Taxonomy" id="448051"/>
    <lineage>
        <taxon>Eukaryota</taxon>
        <taxon>Fungi</taxon>
        <taxon>Dikarya</taxon>
        <taxon>Ascomycota</taxon>
        <taxon>Pezizomycotina</taxon>
        <taxon>Sordariomycetes</taxon>
        <taxon>Sordariomycetidae</taxon>
        <taxon>Diaporthales</taxon>
        <taxon>Cytosporaceae</taxon>
        <taxon>Cytospora</taxon>
    </lineage>
</organism>